<dbReference type="Proteomes" id="UP000462922">
    <property type="component" value="Unassembled WGS sequence"/>
</dbReference>
<name>A0A380Z3Q0_PHOVU</name>
<evidence type="ECO:0000313" key="6">
    <source>
        <dbReference type="Proteomes" id="UP000285379"/>
    </source>
</evidence>
<dbReference type="EMBL" id="QRYT01000085">
    <property type="protein sequence ID" value="RGV03290.1"/>
    <property type="molecule type" value="Genomic_DNA"/>
</dbReference>
<evidence type="ECO:0000313" key="7">
    <source>
        <dbReference type="Proteomes" id="UP000462922"/>
    </source>
</evidence>
<evidence type="ECO:0000313" key="2">
    <source>
        <dbReference type="EMBL" id="KAB6569575.1"/>
    </source>
</evidence>
<feature type="coiled-coil region" evidence="1">
    <location>
        <begin position="39"/>
        <end position="84"/>
    </location>
</feature>
<dbReference type="EMBL" id="WDAX01000051">
    <property type="protein sequence ID" value="KAB6569575.1"/>
    <property type="molecule type" value="Genomic_DNA"/>
</dbReference>
<dbReference type="AlphaFoldDB" id="A0A380Z3Q0"/>
<gene>
    <name evidence="5" type="ORF">DWW27_21670</name>
    <name evidence="2" type="ORF">GAY76_18115</name>
    <name evidence="4" type="ORF">HUV05_16860</name>
    <name evidence="3" type="ORF">L0N01_05600</name>
</gene>
<dbReference type="EMBL" id="JABWDJ010000087">
    <property type="protein sequence ID" value="NVB75168.1"/>
    <property type="molecule type" value="Genomic_DNA"/>
</dbReference>
<evidence type="ECO:0000313" key="4">
    <source>
        <dbReference type="EMBL" id="NVB75168.1"/>
    </source>
</evidence>
<proteinExistence type="predicted"/>
<protein>
    <submittedName>
        <fullName evidence="5">Uncharacterized protein</fullName>
    </submittedName>
</protein>
<reference evidence="5 6" key="1">
    <citation type="submission" date="2018-08" db="EMBL/GenBank/DDBJ databases">
        <title>A genome reference for cultivated species of the human gut microbiota.</title>
        <authorList>
            <person name="Zou Y."/>
            <person name="Xue W."/>
            <person name="Luo G."/>
        </authorList>
    </citation>
    <scope>NUCLEOTIDE SEQUENCE [LARGE SCALE GENOMIC DNA]</scope>
    <source>
        <strain evidence="5 6">AF14-8</strain>
    </source>
</reference>
<reference evidence="4 8" key="3">
    <citation type="submission" date="2020-04" db="EMBL/GenBank/DDBJ databases">
        <authorList>
            <person name="Pieper L."/>
        </authorList>
    </citation>
    <scope>NUCLEOTIDE SEQUENCE [LARGE SCALE GENOMIC DNA]</scope>
    <source>
        <strain evidence="4 8">B33</strain>
    </source>
</reference>
<reference evidence="4 8" key="4">
    <citation type="submission" date="2020-07" db="EMBL/GenBank/DDBJ databases">
        <title>Bacterial metabolism rescues the inhibition of intestinal drug absorption by food and drug additives.</title>
        <authorList>
            <person name="Zou L."/>
            <person name="Spanogiannopoulos P."/>
            <person name="Chien H.-C."/>
            <person name="Pieper L.M."/>
            <person name="Cai W."/>
            <person name="Khuri N."/>
            <person name="Pottel J."/>
            <person name="Vora B."/>
            <person name="Ni Z."/>
            <person name="Tsakalozou E."/>
            <person name="Zhang W."/>
            <person name="Shoichet B.K."/>
            <person name="Giacomini K.M."/>
            <person name="Turnbaugh P.J."/>
        </authorList>
    </citation>
    <scope>NUCLEOTIDE SEQUENCE [LARGE SCALE GENOMIC DNA]</scope>
    <source>
        <strain evidence="4 8">B33</strain>
    </source>
</reference>
<reference evidence="2 7" key="2">
    <citation type="journal article" date="2019" name="Nat. Med.">
        <title>A library of human gut bacterial isolates paired with longitudinal multiomics data enables mechanistic microbiome research.</title>
        <authorList>
            <person name="Poyet M."/>
            <person name="Groussin M."/>
            <person name="Gibbons S.M."/>
            <person name="Avila-Pacheco J."/>
            <person name="Jiang X."/>
            <person name="Kearney S.M."/>
            <person name="Perrotta A.R."/>
            <person name="Berdy B."/>
            <person name="Zhao S."/>
            <person name="Lieberman T.D."/>
            <person name="Swanson P.K."/>
            <person name="Smith M."/>
            <person name="Roesemann S."/>
            <person name="Alexander J.E."/>
            <person name="Rich S.A."/>
            <person name="Livny J."/>
            <person name="Vlamakis H."/>
            <person name="Clish C."/>
            <person name="Bullock K."/>
            <person name="Deik A."/>
            <person name="Scott J."/>
            <person name="Pierce K.A."/>
            <person name="Xavier R.J."/>
            <person name="Alm E.J."/>
        </authorList>
    </citation>
    <scope>NUCLEOTIDE SEQUENCE [LARGE SCALE GENOMIC DNA]</scope>
    <source>
        <strain evidence="2 7">BIOML-A110</strain>
    </source>
</reference>
<evidence type="ECO:0000313" key="8">
    <source>
        <dbReference type="Proteomes" id="UP000524321"/>
    </source>
</evidence>
<sequence length="143" mass="16872">MDKFLGQDIPEQERWQFLQDNADAVEKIGYTHRFTPEELAQKKETLAEVSITINDIEIEKKEAMDEFKERLKPLNEEKQELLDHIKRGSEFVENEECAKILYHEEKMAGFYNKLGELVYSRPIMPQEMQKTVFSINRKTGTES</sequence>
<organism evidence="5 6">
    <name type="scientific">Phocaeicola vulgatus</name>
    <name type="common">Bacteroides vulgatus</name>
    <dbReference type="NCBI Taxonomy" id="821"/>
    <lineage>
        <taxon>Bacteria</taxon>
        <taxon>Pseudomonadati</taxon>
        <taxon>Bacteroidota</taxon>
        <taxon>Bacteroidia</taxon>
        <taxon>Bacteroidales</taxon>
        <taxon>Bacteroidaceae</taxon>
        <taxon>Phocaeicola</taxon>
    </lineage>
</organism>
<dbReference type="Proteomes" id="UP000524321">
    <property type="component" value="Unassembled WGS sequence"/>
</dbReference>
<reference evidence="3" key="5">
    <citation type="submission" date="2022-01" db="EMBL/GenBank/DDBJ databases">
        <title>Collection of gut derived symbiotic bacterial strains cultured from healthy donors.</title>
        <authorList>
            <person name="Lin H."/>
            <person name="Kohout C."/>
            <person name="Waligurski E."/>
            <person name="Pamer E.G."/>
        </authorList>
    </citation>
    <scope>NUCLEOTIDE SEQUENCE</scope>
    <source>
        <strain evidence="3">DFI.6.72</strain>
    </source>
</reference>
<dbReference type="Proteomes" id="UP000285379">
    <property type="component" value="Unassembled WGS sequence"/>
</dbReference>
<comment type="caution">
    <text evidence="5">The sequence shown here is derived from an EMBL/GenBank/DDBJ whole genome shotgun (WGS) entry which is preliminary data.</text>
</comment>
<keyword evidence="1" id="KW-0175">Coiled coil</keyword>
<evidence type="ECO:0000313" key="5">
    <source>
        <dbReference type="EMBL" id="RGV03290.1"/>
    </source>
</evidence>
<evidence type="ECO:0000313" key="3">
    <source>
        <dbReference type="EMBL" id="MCG4688084.1"/>
    </source>
</evidence>
<dbReference type="Proteomes" id="UP001200843">
    <property type="component" value="Unassembled WGS sequence"/>
</dbReference>
<accession>A0A380Z3Q0</accession>
<dbReference type="RefSeq" id="WP_005846922.1">
    <property type="nucleotide sequence ID" value="NZ_CAXTBE010000001.1"/>
</dbReference>
<dbReference type="EMBL" id="JAKNGO010000008">
    <property type="protein sequence ID" value="MCG4688084.1"/>
    <property type="molecule type" value="Genomic_DNA"/>
</dbReference>
<evidence type="ECO:0000256" key="1">
    <source>
        <dbReference type="SAM" id="Coils"/>
    </source>
</evidence>